<evidence type="ECO:0000313" key="3">
    <source>
        <dbReference type="Proteomes" id="UP000176863"/>
    </source>
</evidence>
<name>A0A1F6CWW5_9BACT</name>
<dbReference type="EMBL" id="MFKT01000013">
    <property type="protein sequence ID" value="OGG53362.1"/>
    <property type="molecule type" value="Genomic_DNA"/>
</dbReference>
<organism evidence="2 3">
    <name type="scientific">Candidatus Kaiserbacteria bacterium RIFCSPHIGHO2_01_FULL_53_29</name>
    <dbReference type="NCBI Taxonomy" id="1798480"/>
    <lineage>
        <taxon>Bacteria</taxon>
        <taxon>Candidatus Kaiseribacteriota</taxon>
    </lineage>
</organism>
<keyword evidence="1" id="KW-0812">Transmembrane</keyword>
<feature type="transmembrane region" description="Helical" evidence="1">
    <location>
        <begin position="24"/>
        <end position="48"/>
    </location>
</feature>
<dbReference type="AlphaFoldDB" id="A0A1F6CWW5"/>
<proteinExistence type="predicted"/>
<comment type="caution">
    <text evidence="2">The sequence shown here is derived from an EMBL/GenBank/DDBJ whole genome shotgun (WGS) entry which is preliminary data.</text>
</comment>
<protein>
    <recommendedName>
        <fullName evidence="4">Type 4 fimbrial biogenesis protein PilX N-terminal domain-containing protein</fullName>
    </recommendedName>
</protein>
<evidence type="ECO:0000256" key="1">
    <source>
        <dbReference type="SAM" id="Phobius"/>
    </source>
</evidence>
<dbReference type="Proteomes" id="UP000176863">
    <property type="component" value="Unassembled WGS sequence"/>
</dbReference>
<keyword evidence="1" id="KW-0472">Membrane</keyword>
<keyword evidence="1" id="KW-1133">Transmembrane helix</keyword>
<dbReference type="STRING" id="1798480.A2851_00075"/>
<reference evidence="2 3" key="1">
    <citation type="journal article" date="2016" name="Nat. Commun.">
        <title>Thousands of microbial genomes shed light on interconnected biogeochemical processes in an aquifer system.</title>
        <authorList>
            <person name="Anantharaman K."/>
            <person name="Brown C.T."/>
            <person name="Hug L.A."/>
            <person name="Sharon I."/>
            <person name="Castelle C.J."/>
            <person name="Probst A.J."/>
            <person name="Thomas B.C."/>
            <person name="Singh A."/>
            <person name="Wilkins M.J."/>
            <person name="Karaoz U."/>
            <person name="Brodie E.L."/>
            <person name="Williams K.H."/>
            <person name="Hubbard S.S."/>
            <person name="Banfield J.F."/>
        </authorList>
    </citation>
    <scope>NUCLEOTIDE SEQUENCE [LARGE SCALE GENOMIC DNA]</scope>
</reference>
<accession>A0A1F6CWW5</accession>
<gene>
    <name evidence="2" type="ORF">A2851_00075</name>
</gene>
<sequence length="491" mass="52158">MNSKHKQPNKTSGYWLVASSSRGVTVLMVIAFMGIFLIIMGTITSYTFQEARYGRALYAREQALAIAEGGLEYYRWFLAHNPGNLTNGTGLPGPYTYTVNDPEGGPLGVASLAIGGNSSCNVIQSIDITSTGRSDLNPGFPRTLAARYMRTSVAAYSYLLNSNVWAGADRIITGPYFSNGGVRMDGSNNSDVSSAQSTWNCTSSYGCNPTQSSAPGVVGAGSGSALWRYPVASVDFAGIAVSLANLKTYAQNNGGLYFAAASGSVNNRGYHLIFKSNGSVDVYRVTGTTGVIGSANGSTFVTEYNIIATKTLVGNYTIPASCSLIFVDDRVWIEGVVKGKVTVVAATPDDTGTTSDVILPNNITYAAQDGTSGLTAISERNVLIPLNSPDTMEIHGIFSAQSGYYGRNYYTTSGSNDVPSQYDAYVLQTQLTTAGTIVSNGRTGTKWNCGGSYCSGYANRTDSYDQLQATNPPPFTPSASTDYSFVLWREQ</sequence>
<evidence type="ECO:0000313" key="2">
    <source>
        <dbReference type="EMBL" id="OGG53362.1"/>
    </source>
</evidence>
<evidence type="ECO:0008006" key="4">
    <source>
        <dbReference type="Google" id="ProtNLM"/>
    </source>
</evidence>